<keyword evidence="3 5" id="KW-1133">Transmembrane helix</keyword>
<dbReference type="Pfam" id="PF13813">
    <property type="entry name" value="MBOAT_2"/>
    <property type="match status" value="1"/>
</dbReference>
<organism evidence="7 8">
    <name type="scientific">Penicillium brasilianum</name>
    <dbReference type="NCBI Taxonomy" id="104259"/>
    <lineage>
        <taxon>Eukaryota</taxon>
        <taxon>Fungi</taxon>
        <taxon>Dikarya</taxon>
        <taxon>Ascomycota</taxon>
        <taxon>Pezizomycotina</taxon>
        <taxon>Eurotiomycetes</taxon>
        <taxon>Eurotiomycetidae</taxon>
        <taxon>Eurotiales</taxon>
        <taxon>Aspergillaceae</taxon>
        <taxon>Penicillium</taxon>
    </lineage>
</organism>
<feature type="domain" description="Wax synthase" evidence="6">
    <location>
        <begin position="266"/>
        <end position="334"/>
    </location>
</feature>
<evidence type="ECO:0000259" key="6">
    <source>
        <dbReference type="Pfam" id="PF13813"/>
    </source>
</evidence>
<gene>
    <name evidence="7" type="ORF">PEBR_34168</name>
</gene>
<dbReference type="EMBL" id="LJBN01000183">
    <property type="protein sequence ID" value="OOQ84315.1"/>
    <property type="molecule type" value="Genomic_DNA"/>
</dbReference>
<evidence type="ECO:0000256" key="2">
    <source>
        <dbReference type="ARBA" id="ARBA00022692"/>
    </source>
</evidence>
<dbReference type="AlphaFoldDB" id="A0A1S9RFW2"/>
<proteinExistence type="predicted"/>
<evidence type="ECO:0000256" key="3">
    <source>
        <dbReference type="ARBA" id="ARBA00022989"/>
    </source>
</evidence>
<evidence type="ECO:0000313" key="8">
    <source>
        <dbReference type="Proteomes" id="UP000190744"/>
    </source>
</evidence>
<evidence type="ECO:0000256" key="4">
    <source>
        <dbReference type="ARBA" id="ARBA00023136"/>
    </source>
</evidence>
<comment type="caution">
    <text evidence="7">The sequence shown here is derived from an EMBL/GenBank/DDBJ whole genome shotgun (WGS) entry which is preliminary data.</text>
</comment>
<evidence type="ECO:0000256" key="5">
    <source>
        <dbReference type="SAM" id="Phobius"/>
    </source>
</evidence>
<feature type="transmembrane region" description="Helical" evidence="5">
    <location>
        <begin position="375"/>
        <end position="395"/>
    </location>
</feature>
<feature type="transmembrane region" description="Helical" evidence="5">
    <location>
        <begin position="6"/>
        <end position="29"/>
    </location>
</feature>
<sequence length="422" mass="47987">MASEYLTLIIPIIWMGVPFGIYGLGLLFYEQLAKSDRFRFGLCGLSVLYSCYSVQHPTAGPFLNYMTGFMSVYHPVRAIELLIVSNPLSMRRLRKVGPLYCWESFPPPNDIRRIVCIIDLLANPRAIGWSHGPVSHRPPASLIISERSAPFARKPVNVWKPSRWSFILTQARRILIAYLWFDIYLVLFAHEDGLLVKQTIRTISESLGAHLTMSMSQEIYNWIGRVARIISAQFFLDGSHAFFSLVAIGVISVVSNDIAGETWTHPTLFGGFRLSSPNLKDFWANWWHDILRRPMWSVAQWLMPSDTSSKPHIWVVFAITAASHGMASFTSSRRVIPATRVFIAYCFQPVATIYQKANAQWIVSRGTKNSVAGPFLLWAIEVISSITWLLLILPWQLDDPGQEAFFAAYRLPRTPWSTSLMR</sequence>
<dbReference type="Proteomes" id="UP000190744">
    <property type="component" value="Unassembled WGS sequence"/>
</dbReference>
<protein>
    <recommendedName>
        <fullName evidence="6">Wax synthase domain-containing protein</fullName>
    </recommendedName>
</protein>
<dbReference type="GO" id="GO:0016020">
    <property type="term" value="C:membrane"/>
    <property type="evidence" value="ECO:0007669"/>
    <property type="project" value="UniProtKB-SubCell"/>
</dbReference>
<accession>A0A1S9RFW2</accession>
<keyword evidence="4 5" id="KW-0472">Membrane</keyword>
<evidence type="ECO:0000256" key="1">
    <source>
        <dbReference type="ARBA" id="ARBA00004141"/>
    </source>
</evidence>
<dbReference type="InterPro" id="IPR032805">
    <property type="entry name" value="Wax_synthase_dom"/>
</dbReference>
<name>A0A1S9RFW2_PENBI</name>
<keyword evidence="2 5" id="KW-0812">Transmembrane</keyword>
<comment type="subcellular location">
    <subcellularLocation>
        <location evidence="1">Membrane</location>
        <topology evidence="1">Multi-pass membrane protein</topology>
    </subcellularLocation>
</comment>
<reference evidence="8" key="1">
    <citation type="submission" date="2015-09" db="EMBL/GenBank/DDBJ databases">
        <authorList>
            <person name="Fill T.P."/>
            <person name="Baretta J.F."/>
            <person name="de Almeida L.G."/>
            <person name="Rocha M."/>
            <person name="de Souza D.H."/>
            <person name="Malavazi I."/>
            <person name="Cerdeira L.T."/>
            <person name="Hong H."/>
            <person name="Samborskyy M."/>
            <person name="de Vasconcelos A.T."/>
            <person name="Leadlay P."/>
            <person name="Rodrigues-Filho E."/>
        </authorList>
    </citation>
    <scope>NUCLEOTIDE SEQUENCE [LARGE SCALE GENOMIC DNA]</scope>
    <source>
        <strain evidence="8">LaBioMMi 136</strain>
    </source>
</reference>
<evidence type="ECO:0000313" key="7">
    <source>
        <dbReference type="EMBL" id="OOQ84315.1"/>
    </source>
</evidence>